<proteinExistence type="predicted"/>
<sequence>MAHDQAWAQSDDVTKEGVIAVAEVRSYRNKMTGIKSQPHRLGQTDDGHGIYMALEGWEPLDENDNPIAVEADDEGRWII</sequence>
<reference evidence="1 2" key="1">
    <citation type="journal article" date="2014" name="Nature">
        <title>An environmental bacterial taxon with a large and distinct metabolic repertoire.</title>
        <authorList>
            <person name="Wilson M.C."/>
            <person name="Mori T."/>
            <person name="Ruckert C."/>
            <person name="Uria A.R."/>
            <person name="Helf M.J."/>
            <person name="Takada K."/>
            <person name="Gernert C."/>
            <person name="Steffens U.A."/>
            <person name="Heycke N."/>
            <person name="Schmitt S."/>
            <person name="Rinke C."/>
            <person name="Helfrich E.J."/>
            <person name="Brachmann A.O."/>
            <person name="Gurgui C."/>
            <person name="Wakimoto T."/>
            <person name="Kracht M."/>
            <person name="Crusemann M."/>
            <person name="Hentschel U."/>
            <person name="Abe I."/>
            <person name="Matsunaga S."/>
            <person name="Kalinowski J."/>
            <person name="Takeyama H."/>
            <person name="Piel J."/>
        </authorList>
    </citation>
    <scope>NUCLEOTIDE SEQUENCE [LARGE SCALE GENOMIC DNA]</scope>
    <source>
        <strain evidence="2">TSY1</strain>
    </source>
</reference>
<dbReference type="AlphaFoldDB" id="W4LIF4"/>
<organism evidence="1 2">
    <name type="scientific">Entotheonella factor</name>
    <dbReference type="NCBI Taxonomy" id="1429438"/>
    <lineage>
        <taxon>Bacteria</taxon>
        <taxon>Pseudomonadati</taxon>
        <taxon>Nitrospinota/Tectimicrobiota group</taxon>
        <taxon>Candidatus Tectimicrobiota</taxon>
        <taxon>Candidatus Entotheonellia</taxon>
        <taxon>Candidatus Entotheonellales</taxon>
        <taxon>Candidatus Entotheonellaceae</taxon>
        <taxon>Candidatus Entotheonella</taxon>
    </lineage>
</organism>
<name>W4LIF4_ENTF1</name>
<evidence type="ECO:0000313" key="1">
    <source>
        <dbReference type="EMBL" id="ETW97694.1"/>
    </source>
</evidence>
<accession>W4LIF4</accession>
<dbReference type="HOGENOM" id="CLU_196583_0_0_7"/>
<evidence type="ECO:0000313" key="2">
    <source>
        <dbReference type="Proteomes" id="UP000019141"/>
    </source>
</evidence>
<gene>
    <name evidence="1" type="ORF">ETSY1_21625</name>
</gene>
<dbReference type="EMBL" id="AZHW01000631">
    <property type="protein sequence ID" value="ETW97694.1"/>
    <property type="molecule type" value="Genomic_DNA"/>
</dbReference>
<protein>
    <submittedName>
        <fullName evidence="1">Uncharacterized protein</fullName>
    </submittedName>
</protein>
<comment type="caution">
    <text evidence="1">The sequence shown here is derived from an EMBL/GenBank/DDBJ whole genome shotgun (WGS) entry which is preliminary data.</text>
</comment>
<keyword evidence="2" id="KW-1185">Reference proteome</keyword>
<dbReference type="Proteomes" id="UP000019141">
    <property type="component" value="Unassembled WGS sequence"/>
</dbReference>